<dbReference type="AlphaFoldDB" id="A0A813N6Y1"/>
<feature type="coiled-coil region" evidence="7">
    <location>
        <begin position="423"/>
        <end position="450"/>
    </location>
</feature>
<evidence type="ECO:0000256" key="7">
    <source>
        <dbReference type="SAM" id="Coils"/>
    </source>
</evidence>
<evidence type="ECO:0000256" key="5">
    <source>
        <dbReference type="ARBA" id="ARBA00032701"/>
    </source>
</evidence>
<gene>
    <name evidence="11" type="ORF">OXX778_LOCUS2897</name>
</gene>
<reference evidence="11" key="1">
    <citation type="submission" date="2021-02" db="EMBL/GenBank/DDBJ databases">
        <authorList>
            <person name="Nowell W R."/>
        </authorList>
    </citation>
    <scope>NUCLEOTIDE SEQUENCE</scope>
    <source>
        <strain evidence="11">Ploen Becks lab</strain>
    </source>
</reference>
<dbReference type="GO" id="GO:0006270">
    <property type="term" value="P:DNA replication initiation"/>
    <property type="evidence" value="ECO:0007669"/>
    <property type="project" value="TreeGrafter"/>
</dbReference>
<proteinExistence type="inferred from homology"/>
<feature type="compositionally biased region" description="Basic residues" evidence="8">
    <location>
        <begin position="1"/>
        <end position="30"/>
    </location>
</feature>
<evidence type="ECO:0000256" key="2">
    <source>
        <dbReference type="ARBA" id="ARBA00007797"/>
    </source>
</evidence>
<dbReference type="PANTHER" id="PTHR14428">
    <property type="entry name" value="NUCLEOLAR COMPLEX PROTEIN 3"/>
    <property type="match status" value="1"/>
</dbReference>
<dbReference type="PANTHER" id="PTHR14428:SF5">
    <property type="entry name" value="NUCLEOLAR COMPLEX PROTEIN 3 HOMOLOG"/>
    <property type="match status" value="1"/>
</dbReference>
<feature type="domain" description="CCAAT-binding factor" evidence="9">
    <location>
        <begin position="521"/>
        <end position="669"/>
    </location>
</feature>
<comment type="similarity">
    <text evidence="2">Belongs to the CBF/MAK21 family.</text>
</comment>
<keyword evidence="12" id="KW-1185">Reference proteome</keyword>
<comment type="caution">
    <text evidence="11">The sequence shown here is derived from an EMBL/GenBank/DDBJ whole genome shotgun (WGS) entry which is preliminary data.</text>
</comment>
<dbReference type="InterPro" id="IPR016024">
    <property type="entry name" value="ARM-type_fold"/>
</dbReference>
<organism evidence="11 12">
    <name type="scientific">Brachionus calyciflorus</name>
    <dbReference type="NCBI Taxonomy" id="104777"/>
    <lineage>
        <taxon>Eukaryota</taxon>
        <taxon>Metazoa</taxon>
        <taxon>Spiralia</taxon>
        <taxon>Gnathifera</taxon>
        <taxon>Rotifera</taxon>
        <taxon>Eurotatoria</taxon>
        <taxon>Monogononta</taxon>
        <taxon>Pseudotrocha</taxon>
        <taxon>Ploima</taxon>
        <taxon>Brachionidae</taxon>
        <taxon>Brachionus</taxon>
    </lineage>
</organism>
<dbReference type="SUPFAM" id="SSF48371">
    <property type="entry name" value="ARM repeat"/>
    <property type="match status" value="1"/>
</dbReference>
<dbReference type="GO" id="GO:0005730">
    <property type="term" value="C:nucleolus"/>
    <property type="evidence" value="ECO:0007669"/>
    <property type="project" value="UniProtKB-SubCell"/>
</dbReference>
<feature type="compositionally biased region" description="Basic and acidic residues" evidence="8">
    <location>
        <begin position="31"/>
        <end position="63"/>
    </location>
</feature>
<dbReference type="GO" id="GO:0003682">
    <property type="term" value="F:chromatin binding"/>
    <property type="evidence" value="ECO:0007669"/>
    <property type="project" value="TreeGrafter"/>
</dbReference>
<evidence type="ECO:0000256" key="4">
    <source>
        <dbReference type="ARBA" id="ARBA00023242"/>
    </source>
</evidence>
<evidence type="ECO:0000256" key="6">
    <source>
        <dbReference type="ARBA" id="ARBA00032937"/>
    </source>
</evidence>
<evidence type="ECO:0000256" key="3">
    <source>
        <dbReference type="ARBA" id="ARBA00023054"/>
    </source>
</evidence>
<evidence type="ECO:0000256" key="1">
    <source>
        <dbReference type="ARBA" id="ARBA00004604"/>
    </source>
</evidence>
<evidence type="ECO:0000259" key="10">
    <source>
        <dbReference type="Pfam" id="PF07540"/>
    </source>
</evidence>
<feature type="domain" description="Nucleolar complex-associated protein 3 N-terminal" evidence="10">
    <location>
        <begin position="178"/>
        <end position="273"/>
    </location>
</feature>
<keyword evidence="4" id="KW-0539">Nucleus</keyword>
<dbReference type="Proteomes" id="UP000663879">
    <property type="component" value="Unassembled WGS sequence"/>
</dbReference>
<name>A0A813N6Y1_9BILA</name>
<evidence type="ECO:0000313" key="12">
    <source>
        <dbReference type="Proteomes" id="UP000663879"/>
    </source>
</evidence>
<evidence type="ECO:0000313" key="11">
    <source>
        <dbReference type="EMBL" id="CAF0732006.1"/>
    </source>
</evidence>
<sequence>MGKPNKKNVKSTVKIKNKMQNKANKGKKRRSNENKLKRALKTEKIRDDNVEQDDKKLFRTIRYDDEEGLDELNENKNRRSKKRKNNSDEESNLEANYKAKPSMIKKMNEQAKKLSLALPIKTKSGQLMKNIHTLEHDDDDKEENVVESEQLIQEKVIEDEKPKSVLDIIREKKEFFDKAKIRIAFLSRGILENPQSEMKKLKELRQMLSLPDVRQSYILKKLIVVSLCEIFKDIIPSYKIRPWTEKENEQKIGKDVQELKEFEETLLKQYKLFLDYLNDSIKGVYKSLYKSDSEKLTKQTEETVRSFGLICVRSACQLLEKLNHFNYTNDLIEIVATQLTSKISEISKISSETIRNIFAMDKTLHLSLEVTQKITKILKQKSFGVRPDTLDIFLSLKLREIKVIEDDEKSKKIKHKDKMAKYSRTDRKKLKEKEQLAAELEEKKLSDRLKEKSRLQARILEQIFMIYFRILKKSPNFKLFPSVLEGLSKFAHLINLDFFEDLLKLMHEMIESDKLNFRSKLHCIKTIFIVLSGQGEALTIDPMKFYTSLYNILLQLSAASDLDNIYLLADCIDMMFLRRRKQIPTARLLAFIKRLTIVSLQLEPTGAAVILNILRKLIGINKSSDLLFDNEYQDSGIYNPELSEPDYSNSQNSALWEFHLMRRHYNKMIVDDSSEFLKQGNVVFSENKMTVGDIFKIMNDYDDNYMNEPAKYGKKFKK</sequence>
<dbReference type="InterPro" id="IPR016903">
    <property type="entry name" value="Nucleolar_cplx-assoc_3"/>
</dbReference>
<dbReference type="Pfam" id="PF07540">
    <property type="entry name" value="NOC3p"/>
    <property type="match status" value="1"/>
</dbReference>
<dbReference type="EMBL" id="CAJNOC010000242">
    <property type="protein sequence ID" value="CAF0732006.1"/>
    <property type="molecule type" value="Genomic_DNA"/>
</dbReference>
<dbReference type="Pfam" id="PF03914">
    <property type="entry name" value="CBF"/>
    <property type="match status" value="1"/>
</dbReference>
<dbReference type="InterPro" id="IPR011501">
    <property type="entry name" value="Noc3_N"/>
</dbReference>
<evidence type="ECO:0000259" key="9">
    <source>
        <dbReference type="Pfam" id="PF03914"/>
    </source>
</evidence>
<feature type="region of interest" description="Disordered" evidence="8">
    <location>
        <begin position="1"/>
        <end position="100"/>
    </location>
</feature>
<dbReference type="InterPro" id="IPR005612">
    <property type="entry name" value="CCAAT-binding_factor"/>
</dbReference>
<protein>
    <recommendedName>
        <fullName evidence="6">NOC3-like protein</fullName>
    </recommendedName>
    <alternativeName>
        <fullName evidence="5">Nucleolar complex-associated protein 3-like protein</fullName>
    </alternativeName>
</protein>
<dbReference type="OrthoDB" id="10263597at2759"/>
<accession>A0A813N6Y1</accession>
<comment type="subcellular location">
    <subcellularLocation>
        <location evidence="1">Nucleus</location>
        <location evidence="1">Nucleolus</location>
    </subcellularLocation>
</comment>
<keyword evidence="3 7" id="KW-0175">Coiled coil</keyword>
<evidence type="ECO:0000256" key="8">
    <source>
        <dbReference type="SAM" id="MobiDB-lite"/>
    </source>
</evidence>